<dbReference type="InterPro" id="IPR000515">
    <property type="entry name" value="MetI-like"/>
</dbReference>
<dbReference type="GO" id="GO:0043190">
    <property type="term" value="C:ATP-binding cassette (ABC) transporter complex"/>
    <property type="evidence" value="ECO:0007669"/>
    <property type="project" value="InterPro"/>
</dbReference>
<evidence type="ECO:0000256" key="3">
    <source>
        <dbReference type="ARBA" id="ARBA00022475"/>
    </source>
</evidence>
<keyword evidence="6 8" id="KW-1133">Transmembrane helix</keyword>
<dbReference type="Proteomes" id="UP000325690">
    <property type="component" value="Unassembled WGS sequence"/>
</dbReference>
<feature type="region of interest" description="Disordered" evidence="9">
    <location>
        <begin position="1"/>
        <end position="39"/>
    </location>
</feature>
<feature type="transmembrane region" description="Helical" evidence="8">
    <location>
        <begin position="126"/>
        <end position="146"/>
    </location>
</feature>
<feature type="compositionally biased region" description="Basic and acidic residues" evidence="9">
    <location>
        <begin position="25"/>
        <end position="37"/>
    </location>
</feature>
<comment type="subcellular location">
    <subcellularLocation>
        <location evidence="1 8">Cell membrane</location>
        <topology evidence="1 8">Multi-pass membrane protein</topology>
    </subcellularLocation>
</comment>
<keyword evidence="4 8" id="KW-0812">Transmembrane</keyword>
<dbReference type="SUPFAM" id="SSF161098">
    <property type="entry name" value="MetI-like"/>
    <property type="match status" value="1"/>
</dbReference>
<evidence type="ECO:0000256" key="8">
    <source>
        <dbReference type="RuleBase" id="RU363032"/>
    </source>
</evidence>
<feature type="transmembrane region" description="Helical" evidence="8">
    <location>
        <begin position="275"/>
        <end position="296"/>
    </location>
</feature>
<evidence type="ECO:0000256" key="6">
    <source>
        <dbReference type="ARBA" id="ARBA00022989"/>
    </source>
</evidence>
<dbReference type="NCBIfam" id="TIGR01726">
    <property type="entry name" value="HEQRo_perm_3TM"/>
    <property type="match status" value="1"/>
</dbReference>
<evidence type="ECO:0000256" key="1">
    <source>
        <dbReference type="ARBA" id="ARBA00004651"/>
    </source>
</evidence>
<keyword evidence="2 8" id="KW-0813">Transport</keyword>
<keyword evidence="12" id="KW-1185">Reference proteome</keyword>
<proteinExistence type="inferred from homology"/>
<evidence type="ECO:0000313" key="12">
    <source>
        <dbReference type="Proteomes" id="UP000325690"/>
    </source>
</evidence>
<dbReference type="PANTHER" id="PTHR30614">
    <property type="entry name" value="MEMBRANE COMPONENT OF AMINO ACID ABC TRANSPORTER"/>
    <property type="match status" value="1"/>
</dbReference>
<dbReference type="FunFam" id="1.10.3720.10:FF:000006">
    <property type="entry name" value="Glutamate/aspartate ABC transporter, permease protein GltK"/>
    <property type="match status" value="1"/>
</dbReference>
<protein>
    <submittedName>
        <fullName evidence="11">ABC transporter permease</fullName>
    </submittedName>
</protein>
<comment type="similarity">
    <text evidence="8">Belongs to the binding-protein-dependent transport system permease family.</text>
</comment>
<keyword evidence="7 8" id="KW-0472">Membrane</keyword>
<evidence type="ECO:0000256" key="7">
    <source>
        <dbReference type="ARBA" id="ARBA00023136"/>
    </source>
</evidence>
<dbReference type="GO" id="GO:0022857">
    <property type="term" value="F:transmembrane transporter activity"/>
    <property type="evidence" value="ECO:0007669"/>
    <property type="project" value="InterPro"/>
</dbReference>
<sequence length="328" mass="35379">MPPTEGTEGEENAVTTTEAPPVRPGARESGRSERDAALPRARPRHLGRWVVSLLVLVLLGLFIRTMATNENLDWGVVGRYLFDPTVLTGVKNTIVITALSQTIGIVGGLFLALARLSRNPVLRYGAGGYIWFFRGVPVLVQLIFWFNLGLVFPHLSLGLPGTSLELFSVPANTAITPFVAVLLGLGLNEMAYMAEIIRGGLLGVPAGQREAAASLGMTPLQTLRKVVLPQAVRMIIPPTSNQTIIMLKISALASVITYQDLLTSVQLIYSVNLRTLELLIVASIWYVALTTLLTLAQGALERRMSRSLAAVPAARPSVAARLLRGGER</sequence>
<accession>A0A5N5UYH8</accession>
<feature type="domain" description="ABC transmembrane type-1" evidence="10">
    <location>
        <begin position="90"/>
        <end position="297"/>
    </location>
</feature>
<evidence type="ECO:0000256" key="9">
    <source>
        <dbReference type="SAM" id="MobiDB-lite"/>
    </source>
</evidence>
<feature type="transmembrane region" description="Helical" evidence="8">
    <location>
        <begin position="166"/>
        <end position="188"/>
    </location>
</feature>
<name>A0A5N5UYH8_MYCPH</name>
<dbReference type="InterPro" id="IPR010065">
    <property type="entry name" value="AA_ABC_transptr_permease_3TM"/>
</dbReference>
<gene>
    <name evidence="11" type="ORF">MPHL21000_16320</name>
</gene>
<keyword evidence="3" id="KW-1003">Cell membrane</keyword>
<dbReference type="EMBL" id="ANBP01000023">
    <property type="protein sequence ID" value="KAB7754705.1"/>
    <property type="molecule type" value="Genomic_DNA"/>
</dbReference>
<reference evidence="11 12" key="1">
    <citation type="submission" date="2012-10" db="EMBL/GenBank/DDBJ databases">
        <title>The draft sequence of the Mycobacterium pheli genome.</title>
        <authorList>
            <person name="Pettersson B.M.F."/>
            <person name="Das S."/>
            <person name="Dasgupta S."/>
            <person name="Bhattacharya A."/>
            <person name="Kirsebom L.A."/>
        </authorList>
    </citation>
    <scope>NUCLEOTIDE SEQUENCE [LARGE SCALE GENOMIC DNA]</scope>
    <source>
        <strain evidence="11 12">CCUG 21000</strain>
    </source>
</reference>
<dbReference type="AlphaFoldDB" id="A0A5N5UYH8"/>
<comment type="caution">
    <text evidence="11">The sequence shown here is derived from an EMBL/GenBank/DDBJ whole genome shotgun (WGS) entry which is preliminary data.</text>
</comment>
<evidence type="ECO:0000256" key="5">
    <source>
        <dbReference type="ARBA" id="ARBA00022970"/>
    </source>
</evidence>
<dbReference type="GO" id="GO:0006865">
    <property type="term" value="P:amino acid transport"/>
    <property type="evidence" value="ECO:0007669"/>
    <property type="project" value="UniProtKB-KW"/>
</dbReference>
<dbReference type="Pfam" id="PF00528">
    <property type="entry name" value="BPD_transp_1"/>
    <property type="match status" value="1"/>
</dbReference>
<feature type="transmembrane region" description="Helical" evidence="8">
    <location>
        <begin position="94"/>
        <end position="114"/>
    </location>
</feature>
<dbReference type="InterPro" id="IPR043429">
    <property type="entry name" value="ArtM/GltK/GlnP/TcyL/YhdX-like"/>
</dbReference>
<dbReference type="PANTHER" id="PTHR30614:SF0">
    <property type="entry name" value="L-CYSTINE TRANSPORT SYSTEM PERMEASE PROTEIN TCYL"/>
    <property type="match status" value="1"/>
</dbReference>
<organism evidence="11 12">
    <name type="scientific">Mycolicibacterium phlei DSM 43239 = CCUG 21000</name>
    <dbReference type="NCBI Taxonomy" id="1226750"/>
    <lineage>
        <taxon>Bacteria</taxon>
        <taxon>Bacillati</taxon>
        <taxon>Actinomycetota</taxon>
        <taxon>Actinomycetes</taxon>
        <taxon>Mycobacteriales</taxon>
        <taxon>Mycobacteriaceae</taxon>
        <taxon>Mycolicibacterium</taxon>
    </lineage>
</organism>
<evidence type="ECO:0000256" key="2">
    <source>
        <dbReference type="ARBA" id="ARBA00022448"/>
    </source>
</evidence>
<dbReference type="Gene3D" id="1.10.3720.10">
    <property type="entry name" value="MetI-like"/>
    <property type="match status" value="1"/>
</dbReference>
<evidence type="ECO:0000256" key="4">
    <source>
        <dbReference type="ARBA" id="ARBA00022692"/>
    </source>
</evidence>
<dbReference type="CDD" id="cd06261">
    <property type="entry name" value="TM_PBP2"/>
    <property type="match status" value="1"/>
</dbReference>
<keyword evidence="5" id="KW-0029">Amino-acid transport</keyword>
<dbReference type="PROSITE" id="PS50928">
    <property type="entry name" value="ABC_TM1"/>
    <property type="match status" value="1"/>
</dbReference>
<evidence type="ECO:0000259" key="10">
    <source>
        <dbReference type="PROSITE" id="PS50928"/>
    </source>
</evidence>
<dbReference type="InterPro" id="IPR035906">
    <property type="entry name" value="MetI-like_sf"/>
</dbReference>
<feature type="transmembrane region" description="Helical" evidence="8">
    <location>
        <begin position="49"/>
        <end position="67"/>
    </location>
</feature>
<evidence type="ECO:0000313" key="11">
    <source>
        <dbReference type="EMBL" id="KAB7754705.1"/>
    </source>
</evidence>